<protein>
    <submittedName>
        <fullName evidence="2">Uncharacterized protein</fullName>
    </submittedName>
</protein>
<evidence type="ECO:0000313" key="3">
    <source>
        <dbReference type="Proteomes" id="UP000190135"/>
    </source>
</evidence>
<organism evidence="2 3">
    <name type="scientific">Consotaella salsifontis</name>
    <dbReference type="NCBI Taxonomy" id="1365950"/>
    <lineage>
        <taxon>Bacteria</taxon>
        <taxon>Pseudomonadati</taxon>
        <taxon>Pseudomonadota</taxon>
        <taxon>Alphaproteobacteria</taxon>
        <taxon>Hyphomicrobiales</taxon>
        <taxon>Aurantimonadaceae</taxon>
        <taxon>Consotaella</taxon>
    </lineage>
</organism>
<dbReference type="OrthoDB" id="6178681at2"/>
<dbReference type="SUPFAM" id="SSF56770">
    <property type="entry name" value="HydA/Nqo6-like"/>
    <property type="match status" value="1"/>
</dbReference>
<evidence type="ECO:0000313" key="2">
    <source>
        <dbReference type="EMBL" id="SKA17102.1"/>
    </source>
</evidence>
<dbReference type="RefSeq" id="WP_131829909.1">
    <property type="nucleotide sequence ID" value="NZ_FUXL01000007.1"/>
</dbReference>
<feature type="compositionally biased region" description="Basic and acidic residues" evidence="1">
    <location>
        <begin position="345"/>
        <end position="367"/>
    </location>
</feature>
<dbReference type="EMBL" id="FUXL01000007">
    <property type="protein sequence ID" value="SKA17102.1"/>
    <property type="molecule type" value="Genomic_DNA"/>
</dbReference>
<accession>A0A1T4RMA6</accession>
<keyword evidence="3" id="KW-1185">Reference proteome</keyword>
<dbReference type="STRING" id="1365950.SAMN05428963_10791"/>
<proteinExistence type="predicted"/>
<gene>
    <name evidence="2" type="ORF">SAMN05428963_10791</name>
</gene>
<dbReference type="Proteomes" id="UP000190135">
    <property type="component" value="Unassembled WGS sequence"/>
</dbReference>
<dbReference type="Gene3D" id="3.40.50.12280">
    <property type="match status" value="1"/>
</dbReference>
<evidence type="ECO:0000256" key="1">
    <source>
        <dbReference type="SAM" id="MobiDB-lite"/>
    </source>
</evidence>
<reference evidence="2 3" key="1">
    <citation type="submission" date="2017-02" db="EMBL/GenBank/DDBJ databases">
        <authorList>
            <person name="Peterson S.W."/>
        </authorList>
    </citation>
    <scope>NUCLEOTIDE SEQUENCE [LARGE SCALE GENOMIC DNA]</scope>
    <source>
        <strain evidence="2 3">USBA 369</strain>
    </source>
</reference>
<feature type="region of interest" description="Disordered" evidence="1">
    <location>
        <begin position="345"/>
        <end position="380"/>
    </location>
</feature>
<feature type="region of interest" description="Disordered" evidence="1">
    <location>
        <begin position="123"/>
        <end position="142"/>
    </location>
</feature>
<name>A0A1T4RMA6_9HYPH</name>
<dbReference type="AlphaFoldDB" id="A0A1T4RMA6"/>
<sequence length="380" mass="41281">MAVRLLEKSAPSAPVSVFAAVGAGSRGRVERLFYDPRLTRVLSVRQANVLLVAGSLRDEDHDDLRRLHDQMPPPRATVWWGSDPIFGFDDLTTIAVEDDPVAAIVAAHRALIMVERASEPDLLPNEPANPWRGEGPHGQGGKGMMGGTPYGRPMAMTNDDLRDGLALDAYTAPFGPFLPMLPPGLKLSLTLQGDVVQKAEVLRPPLAQHDDGPTRALRLRRVARLLRILGLDAHADRLQDASRASECGEEVDFAKLRRLVRWSGALAAIPPGLGVVDGRDVRSRMRRWLDELGVQRPDPADPASSEQPARLVDLLEGLEWTEAILVINSFDDKALLAMAPVEKEDGNAEKGEGEHHHHDHSSRDHHSAGHAMNHGGGGSA</sequence>